<keyword evidence="4" id="KW-1185">Reference proteome</keyword>
<dbReference type="InterPro" id="IPR017552">
    <property type="entry name" value="PHI/rmpB"/>
</dbReference>
<evidence type="ECO:0000256" key="1">
    <source>
        <dbReference type="ARBA" id="ARBA00009235"/>
    </source>
</evidence>
<dbReference type="RefSeq" id="WP_269884161.1">
    <property type="nucleotide sequence ID" value="NZ_JAQAGZ010000018.1"/>
</dbReference>
<proteinExistence type="inferred from homology"/>
<evidence type="ECO:0000313" key="4">
    <source>
        <dbReference type="Proteomes" id="UP001527882"/>
    </source>
</evidence>
<comment type="caution">
    <text evidence="3">The sequence shown here is derived from an EMBL/GenBank/DDBJ whole genome shotgun (WGS) entry which is preliminary data.</text>
</comment>
<evidence type="ECO:0000259" key="2">
    <source>
        <dbReference type="PROSITE" id="PS51464"/>
    </source>
</evidence>
<dbReference type="Gene3D" id="3.40.50.10490">
    <property type="entry name" value="Glucose-6-phosphate isomerase like protein, domain 1"/>
    <property type="match status" value="1"/>
</dbReference>
<accession>A0ABT4QFP6</accession>
<evidence type="ECO:0000313" key="3">
    <source>
        <dbReference type="EMBL" id="MCZ8515638.1"/>
    </source>
</evidence>
<comment type="similarity">
    <text evidence="1">Belongs to the SIS family. PHI subfamily.</text>
</comment>
<dbReference type="Proteomes" id="UP001527882">
    <property type="component" value="Unassembled WGS sequence"/>
</dbReference>
<reference evidence="3 4" key="1">
    <citation type="submission" date="2022-12" db="EMBL/GenBank/DDBJ databases">
        <title>Draft genome sequence of Paenibacillus sp. dW9.</title>
        <authorList>
            <person name="Choi E.-W."/>
            <person name="Kim D.-U."/>
        </authorList>
    </citation>
    <scope>NUCLEOTIDE SEQUENCE [LARGE SCALE GENOMIC DNA]</scope>
    <source>
        <strain evidence="4">dW9</strain>
    </source>
</reference>
<dbReference type="PANTHER" id="PTHR43443">
    <property type="entry name" value="3-HEXULOSE-6-PHOSPHATE ISOMERASE"/>
    <property type="match status" value="1"/>
</dbReference>
<organism evidence="3 4">
    <name type="scientific">Paenibacillus gyeongsangnamensis</name>
    <dbReference type="NCBI Taxonomy" id="3388067"/>
    <lineage>
        <taxon>Bacteria</taxon>
        <taxon>Bacillati</taxon>
        <taxon>Bacillota</taxon>
        <taxon>Bacilli</taxon>
        <taxon>Bacillales</taxon>
        <taxon>Paenibacillaceae</taxon>
        <taxon>Paenibacillus</taxon>
    </lineage>
</organism>
<name>A0ABT4QFP6_9BACL</name>
<feature type="domain" description="SIS" evidence="2">
    <location>
        <begin position="27"/>
        <end position="170"/>
    </location>
</feature>
<gene>
    <name evidence="3" type="primary">hxlB</name>
    <name evidence="3" type="ORF">O9H85_25155</name>
</gene>
<dbReference type="EMBL" id="JAQAGZ010000018">
    <property type="protein sequence ID" value="MCZ8515638.1"/>
    <property type="molecule type" value="Genomic_DNA"/>
</dbReference>
<dbReference type="PROSITE" id="PS51464">
    <property type="entry name" value="SIS"/>
    <property type="match status" value="1"/>
</dbReference>
<dbReference type="Pfam" id="PF01380">
    <property type="entry name" value="SIS"/>
    <property type="match status" value="1"/>
</dbReference>
<sequence>MKLLTDRILDEVNRTVGLVSQEAAEQLVERILKSRKIFAAGAGRSGLMMRAFAMRLMHLGFEAYVVGESVTPGLTQEDLLLIGSGSGETRSLLAMAEKAKSIGAAVALVTIKPESAIAQRSDVIVRLPAAAKEAADDGSTTIQPMGTLFEQSLLLLLDAIVLELMERKELDGSAMFGRHANLE</sequence>
<dbReference type="PANTHER" id="PTHR43443:SF1">
    <property type="entry name" value="3-HEXULOSE-6-PHOSPHATE ISOMERASE"/>
    <property type="match status" value="1"/>
</dbReference>
<dbReference type="InterPro" id="IPR001347">
    <property type="entry name" value="SIS_dom"/>
</dbReference>
<dbReference type="SUPFAM" id="SSF53697">
    <property type="entry name" value="SIS domain"/>
    <property type="match status" value="1"/>
</dbReference>
<dbReference type="NCBIfam" id="TIGR03127">
    <property type="entry name" value="RuMP_HxlB"/>
    <property type="match status" value="1"/>
</dbReference>
<dbReference type="InterPro" id="IPR046348">
    <property type="entry name" value="SIS_dom_sf"/>
</dbReference>
<protein>
    <submittedName>
        <fullName evidence="3">6-phospho-3-hexuloisomerase</fullName>
    </submittedName>
</protein>
<dbReference type="CDD" id="cd05005">
    <property type="entry name" value="SIS_PHI"/>
    <property type="match status" value="1"/>
</dbReference>